<feature type="domain" description="ABC transmembrane type-1" evidence="8">
    <location>
        <begin position="101"/>
        <end position="295"/>
    </location>
</feature>
<dbReference type="PROSITE" id="PS50928">
    <property type="entry name" value="ABC_TM1"/>
    <property type="match status" value="1"/>
</dbReference>
<feature type="transmembrane region" description="Helical" evidence="7">
    <location>
        <begin position="213"/>
        <end position="235"/>
    </location>
</feature>
<keyword evidence="6 7" id="KW-0472">Membrane</keyword>
<dbReference type="PANTHER" id="PTHR43744">
    <property type="entry name" value="ABC TRANSPORTER PERMEASE PROTEIN MG189-RELATED-RELATED"/>
    <property type="match status" value="1"/>
</dbReference>
<dbReference type="InterPro" id="IPR000515">
    <property type="entry name" value="MetI-like"/>
</dbReference>
<evidence type="ECO:0000256" key="7">
    <source>
        <dbReference type="RuleBase" id="RU363032"/>
    </source>
</evidence>
<keyword evidence="5 7" id="KW-1133">Transmembrane helix</keyword>
<feature type="transmembrane region" description="Helical" evidence="7">
    <location>
        <begin position="109"/>
        <end position="127"/>
    </location>
</feature>
<evidence type="ECO:0000256" key="2">
    <source>
        <dbReference type="ARBA" id="ARBA00022448"/>
    </source>
</evidence>
<keyword evidence="4 7" id="KW-0812">Transmembrane</keyword>
<feature type="transmembrane region" description="Helical" evidence="7">
    <location>
        <begin position="170"/>
        <end position="192"/>
    </location>
</feature>
<organism evidence="9 10">
    <name type="scientific">Microbacterium panaciterrae</name>
    <dbReference type="NCBI Taxonomy" id="985759"/>
    <lineage>
        <taxon>Bacteria</taxon>
        <taxon>Bacillati</taxon>
        <taxon>Actinomycetota</taxon>
        <taxon>Actinomycetes</taxon>
        <taxon>Micrococcales</taxon>
        <taxon>Microbacteriaceae</taxon>
        <taxon>Microbacterium</taxon>
    </lineage>
</organism>
<protein>
    <submittedName>
        <fullName evidence="9">Carbohydrate ABC transporter permease</fullName>
    </submittedName>
</protein>
<dbReference type="CDD" id="cd06261">
    <property type="entry name" value="TM_PBP2"/>
    <property type="match status" value="1"/>
</dbReference>
<dbReference type="SUPFAM" id="SSF161098">
    <property type="entry name" value="MetI-like"/>
    <property type="match status" value="1"/>
</dbReference>
<evidence type="ECO:0000256" key="3">
    <source>
        <dbReference type="ARBA" id="ARBA00022475"/>
    </source>
</evidence>
<evidence type="ECO:0000259" key="8">
    <source>
        <dbReference type="PROSITE" id="PS50928"/>
    </source>
</evidence>
<evidence type="ECO:0000313" key="9">
    <source>
        <dbReference type="EMBL" id="GAA4488283.1"/>
    </source>
</evidence>
<dbReference type="Proteomes" id="UP001500731">
    <property type="component" value="Unassembled WGS sequence"/>
</dbReference>
<gene>
    <name evidence="9" type="ORF">GCM10023171_27480</name>
</gene>
<name>A0ABP8PJ54_9MICO</name>
<dbReference type="PANTHER" id="PTHR43744:SF12">
    <property type="entry name" value="ABC TRANSPORTER PERMEASE PROTEIN MG189-RELATED"/>
    <property type="match status" value="1"/>
</dbReference>
<reference evidence="10" key="1">
    <citation type="journal article" date="2019" name="Int. J. Syst. Evol. Microbiol.">
        <title>The Global Catalogue of Microorganisms (GCM) 10K type strain sequencing project: providing services to taxonomists for standard genome sequencing and annotation.</title>
        <authorList>
            <consortium name="The Broad Institute Genomics Platform"/>
            <consortium name="The Broad Institute Genome Sequencing Center for Infectious Disease"/>
            <person name="Wu L."/>
            <person name="Ma J."/>
        </authorList>
    </citation>
    <scope>NUCLEOTIDE SEQUENCE [LARGE SCALE GENOMIC DNA]</scope>
    <source>
        <strain evidence="10">JCM 17839</strain>
    </source>
</reference>
<proteinExistence type="inferred from homology"/>
<dbReference type="RefSeq" id="WP_345187885.1">
    <property type="nucleotide sequence ID" value="NZ_BAABGP010000018.1"/>
</dbReference>
<keyword evidence="2 7" id="KW-0813">Transport</keyword>
<comment type="similarity">
    <text evidence="7">Belongs to the binding-protein-dependent transport system permease family.</text>
</comment>
<evidence type="ECO:0000256" key="5">
    <source>
        <dbReference type="ARBA" id="ARBA00022989"/>
    </source>
</evidence>
<evidence type="ECO:0000313" key="10">
    <source>
        <dbReference type="Proteomes" id="UP001500731"/>
    </source>
</evidence>
<sequence length="309" mass="34048">MTTAPLLREETSTRAVVTGRYDGPRRRRRAAIGRERSVLRGIGLLLLWAFVALNIAWMVWMVIQAFRDTRSILSDPWGLPTSLDPVNFVTAWTAGDFATATLNSVSTTLISSFVTVAIAAPAAYYLGRVENRFTNALTMYFVLGLGIPVQVILIPLFVMLNEVYLTDSLIGLNIVYVGVSMPFTVFLLIAFFRSLPQELEEAAALDGTSAFGTFWRITLPLAKGGILTAFVLQVISHWNETLLALTLLQSTDKYTLPVALISFIQQQTYSGADWGGLFAGLCIVVLPMLVIYLWLGRRLTEGLTLGMGK</sequence>
<keyword evidence="10" id="KW-1185">Reference proteome</keyword>
<dbReference type="Pfam" id="PF00528">
    <property type="entry name" value="BPD_transp_1"/>
    <property type="match status" value="1"/>
</dbReference>
<comment type="subcellular location">
    <subcellularLocation>
        <location evidence="1 7">Cell membrane</location>
        <topology evidence="1 7">Multi-pass membrane protein</topology>
    </subcellularLocation>
</comment>
<dbReference type="InterPro" id="IPR035906">
    <property type="entry name" value="MetI-like_sf"/>
</dbReference>
<accession>A0ABP8PJ54</accession>
<feature type="transmembrane region" description="Helical" evidence="7">
    <location>
        <begin position="139"/>
        <end position="158"/>
    </location>
</feature>
<evidence type="ECO:0000256" key="4">
    <source>
        <dbReference type="ARBA" id="ARBA00022692"/>
    </source>
</evidence>
<evidence type="ECO:0000256" key="6">
    <source>
        <dbReference type="ARBA" id="ARBA00023136"/>
    </source>
</evidence>
<comment type="caution">
    <text evidence="9">The sequence shown here is derived from an EMBL/GenBank/DDBJ whole genome shotgun (WGS) entry which is preliminary data.</text>
</comment>
<keyword evidence="3" id="KW-1003">Cell membrane</keyword>
<dbReference type="Gene3D" id="1.10.3720.10">
    <property type="entry name" value="MetI-like"/>
    <property type="match status" value="1"/>
</dbReference>
<feature type="transmembrane region" description="Helical" evidence="7">
    <location>
        <begin position="274"/>
        <end position="295"/>
    </location>
</feature>
<feature type="transmembrane region" description="Helical" evidence="7">
    <location>
        <begin position="37"/>
        <end position="63"/>
    </location>
</feature>
<dbReference type="EMBL" id="BAABGP010000018">
    <property type="protein sequence ID" value="GAA4488283.1"/>
    <property type="molecule type" value="Genomic_DNA"/>
</dbReference>
<evidence type="ECO:0000256" key="1">
    <source>
        <dbReference type="ARBA" id="ARBA00004651"/>
    </source>
</evidence>